<dbReference type="OrthoDB" id="671595at2759"/>
<comment type="caution">
    <text evidence="1">The sequence shown here is derived from an EMBL/GenBank/DDBJ whole genome shotgun (WGS) entry which is preliminary data.</text>
</comment>
<dbReference type="Gene3D" id="2.30.39.10">
    <property type="entry name" value="Alpha-1-antitrypsin, domain 1"/>
    <property type="match status" value="1"/>
</dbReference>
<protein>
    <submittedName>
        <fullName evidence="1">Uncharacterized protein</fullName>
    </submittedName>
</protein>
<name>A0A448X7I5_9PLAT</name>
<dbReference type="EMBL" id="CAAALY010109067">
    <property type="protein sequence ID" value="VEL30067.1"/>
    <property type="molecule type" value="Genomic_DNA"/>
</dbReference>
<evidence type="ECO:0000313" key="2">
    <source>
        <dbReference type="Proteomes" id="UP000784294"/>
    </source>
</evidence>
<dbReference type="SUPFAM" id="SSF56574">
    <property type="entry name" value="Serpins"/>
    <property type="match status" value="1"/>
</dbReference>
<keyword evidence="2" id="KW-1185">Reference proteome</keyword>
<reference evidence="1" key="1">
    <citation type="submission" date="2018-11" db="EMBL/GenBank/DDBJ databases">
        <authorList>
            <consortium name="Pathogen Informatics"/>
        </authorList>
    </citation>
    <scope>NUCLEOTIDE SEQUENCE</scope>
</reference>
<dbReference type="Gene3D" id="3.30.497.10">
    <property type="entry name" value="Antithrombin, subunit I, domain 2"/>
    <property type="match status" value="1"/>
</dbReference>
<evidence type="ECO:0000313" key="1">
    <source>
        <dbReference type="EMBL" id="VEL30067.1"/>
    </source>
</evidence>
<proteinExistence type="predicted"/>
<dbReference type="InterPro" id="IPR042185">
    <property type="entry name" value="Serpin_sf_2"/>
</dbReference>
<organism evidence="1 2">
    <name type="scientific">Protopolystoma xenopodis</name>
    <dbReference type="NCBI Taxonomy" id="117903"/>
    <lineage>
        <taxon>Eukaryota</taxon>
        <taxon>Metazoa</taxon>
        <taxon>Spiralia</taxon>
        <taxon>Lophotrochozoa</taxon>
        <taxon>Platyhelminthes</taxon>
        <taxon>Monogenea</taxon>
        <taxon>Polyopisthocotylea</taxon>
        <taxon>Polystomatidea</taxon>
        <taxon>Polystomatidae</taxon>
        <taxon>Protopolystoma</taxon>
    </lineage>
</organism>
<dbReference type="Proteomes" id="UP000784294">
    <property type="component" value="Unassembled WGS sequence"/>
</dbReference>
<dbReference type="InterPro" id="IPR036186">
    <property type="entry name" value="Serpin_sf"/>
</dbReference>
<gene>
    <name evidence="1" type="ORF">PXEA_LOCUS23507</name>
</gene>
<dbReference type="InterPro" id="IPR042178">
    <property type="entry name" value="Serpin_sf_1"/>
</dbReference>
<dbReference type="AlphaFoldDB" id="A0A448X7I5"/>
<sequence length="122" mass="13939">MEKINRWCSDATNQMIPDFISSTNDIDPSTRCSDFICRRAICFTTIAREYRRDEDSRITSFRTDLSKFNPSRTKCQDFHVDGHTTFQLPMMSQDISAVFCESSELGIRLLKLNLTVSGAGLL</sequence>
<accession>A0A448X7I5</accession>